<evidence type="ECO:0000256" key="5">
    <source>
        <dbReference type="ARBA" id="ARBA00022989"/>
    </source>
</evidence>
<evidence type="ECO:0000256" key="11">
    <source>
        <dbReference type="PIRSR" id="PIRSR605150-2"/>
    </source>
</evidence>
<dbReference type="Proteomes" id="UP000015453">
    <property type="component" value="Unassembled WGS sequence"/>
</dbReference>
<dbReference type="InterPro" id="IPR029044">
    <property type="entry name" value="Nucleotide-diphossugar_trans"/>
</dbReference>
<comment type="subcellular location">
    <subcellularLocation>
        <location evidence="1">Golgi apparatus membrane</location>
        <topology evidence="1">Multi-pass membrane protein</topology>
    </subcellularLocation>
</comment>
<keyword evidence="5 13" id="KW-1133">Transmembrane helix</keyword>
<dbReference type="FunFam" id="3.90.550.10:FF:000112">
    <property type="entry name" value="Cellulose synthase-like protein E1"/>
    <property type="match status" value="1"/>
</dbReference>
<evidence type="ECO:0000256" key="3">
    <source>
        <dbReference type="ARBA" id="ARBA00022679"/>
    </source>
</evidence>
<evidence type="ECO:0000313" key="15">
    <source>
        <dbReference type="Proteomes" id="UP000015453"/>
    </source>
</evidence>
<evidence type="ECO:0000256" key="2">
    <source>
        <dbReference type="ARBA" id="ARBA00022676"/>
    </source>
</evidence>
<dbReference type="GO" id="GO:0000139">
    <property type="term" value="C:Golgi membrane"/>
    <property type="evidence" value="ECO:0007669"/>
    <property type="project" value="UniProtKB-SubCell"/>
</dbReference>
<evidence type="ECO:0000313" key="14">
    <source>
        <dbReference type="EMBL" id="EPS62612.1"/>
    </source>
</evidence>
<keyword evidence="4 13" id="KW-0812">Transmembrane</keyword>
<evidence type="ECO:0000256" key="7">
    <source>
        <dbReference type="ARBA" id="ARBA00023136"/>
    </source>
</evidence>
<dbReference type="SUPFAM" id="SSF53448">
    <property type="entry name" value="Nucleotide-diphospho-sugar transferases"/>
    <property type="match status" value="1"/>
</dbReference>
<keyword evidence="2" id="KW-0328">Glycosyltransferase</keyword>
<keyword evidence="15" id="KW-1185">Reference proteome</keyword>
<dbReference type="AlphaFoldDB" id="S8DS24"/>
<feature type="binding site" evidence="12">
    <location>
        <position position="271"/>
    </location>
    <ligand>
        <name>Mn(2+)</name>
        <dbReference type="ChEBI" id="CHEBI:29035"/>
    </ligand>
</feature>
<accession>S8DS24</accession>
<dbReference type="EMBL" id="AUSU01006025">
    <property type="protein sequence ID" value="EPS62612.1"/>
    <property type="molecule type" value="Genomic_DNA"/>
</dbReference>
<feature type="binding site" evidence="11">
    <location>
        <position position="101"/>
    </location>
    <ligand>
        <name>UDP-alpha-D-glucose</name>
        <dbReference type="ChEBI" id="CHEBI:58885"/>
    </ligand>
</feature>
<feature type="transmembrane region" description="Helical" evidence="13">
    <location>
        <begin position="42"/>
        <end position="60"/>
    </location>
</feature>
<feature type="non-terminal residue" evidence="14">
    <location>
        <position position="425"/>
    </location>
</feature>
<evidence type="ECO:0008006" key="16">
    <source>
        <dbReference type="Google" id="ProtNLM"/>
    </source>
</evidence>
<evidence type="ECO:0000256" key="8">
    <source>
        <dbReference type="ARBA" id="ARBA00023316"/>
    </source>
</evidence>
<keyword evidence="7 13" id="KW-0472">Membrane</keyword>
<keyword evidence="8" id="KW-0961">Cell wall biogenesis/degradation</keyword>
<keyword evidence="3" id="KW-0808">Transferase</keyword>
<organism evidence="14 15">
    <name type="scientific">Genlisea aurea</name>
    <dbReference type="NCBI Taxonomy" id="192259"/>
    <lineage>
        <taxon>Eukaryota</taxon>
        <taxon>Viridiplantae</taxon>
        <taxon>Streptophyta</taxon>
        <taxon>Embryophyta</taxon>
        <taxon>Tracheophyta</taxon>
        <taxon>Spermatophyta</taxon>
        <taxon>Magnoliopsida</taxon>
        <taxon>eudicotyledons</taxon>
        <taxon>Gunneridae</taxon>
        <taxon>Pentapetalae</taxon>
        <taxon>asterids</taxon>
        <taxon>lamiids</taxon>
        <taxon>Lamiales</taxon>
        <taxon>Lentibulariaceae</taxon>
        <taxon>Genlisea</taxon>
    </lineage>
</organism>
<evidence type="ECO:0000256" key="6">
    <source>
        <dbReference type="ARBA" id="ARBA00023034"/>
    </source>
</evidence>
<feature type="binding site" evidence="12">
    <location>
        <position position="295"/>
    </location>
    <ligand>
        <name>Mn(2+)</name>
        <dbReference type="ChEBI" id="CHEBI:29035"/>
    </ligand>
</feature>
<dbReference type="InterPro" id="IPR005150">
    <property type="entry name" value="Cellulose_synth"/>
</dbReference>
<dbReference type="FunFam" id="3.90.550.10:FF:000138">
    <property type="entry name" value="Cellulose synthase isolog"/>
    <property type="match status" value="1"/>
</dbReference>
<feature type="non-terminal residue" evidence="14">
    <location>
        <position position="1"/>
    </location>
</feature>
<dbReference type="GO" id="GO:0016760">
    <property type="term" value="F:cellulose synthase (UDP-forming) activity"/>
    <property type="evidence" value="ECO:0007669"/>
    <property type="project" value="InterPro"/>
</dbReference>
<comment type="caution">
    <text evidence="14">The sequence shown here is derived from an EMBL/GenBank/DDBJ whole genome shotgun (WGS) entry which is preliminary data.</text>
</comment>
<name>S8DS24_9LAMI</name>
<gene>
    <name evidence="14" type="ORF">M569_12177</name>
</gene>
<sequence length="425" mass="48776">LFETKTVRGGWLYRSVSVSIFVGILLVWVYRAANFPANVGRVAWMGMFGSELWFGFYWVLTQPSRWRRIYRRTFINRLSQRYGDDLPGVDIFVCTADPAIEPPVMVINTVLSVLAYDYPPDKLAVYLSDDAASDLTFYALLESSDFAKHWIPYCKRYNVEPRAPEAYFRLESSKLEPRQARDLASVKKLYHEMENRIEAAEKLDRKSKNAVFAHKGFSSWDSFISRTDHDTILQIVIDRNNSQSKDIDGFRLPSLVYLAREKRPEYFHNYKAGAMNALIRVSSKISNAPIILNVDCDMYSNNSQSIKDALCFFLDEKKSNQIAYVQFPQCYHNLTKNDIYAASLKAEFEVEVPGMDGYGGPIYIGTGCFHRRDTLCGSKFSKDSKFEWKGNADSRNGKSTVELEEEAKHLANCSYENNTQWGDEV</sequence>
<evidence type="ECO:0000256" key="13">
    <source>
        <dbReference type="SAM" id="Phobius"/>
    </source>
</evidence>
<proteinExistence type="inferred from homology"/>
<evidence type="ECO:0000256" key="1">
    <source>
        <dbReference type="ARBA" id="ARBA00004653"/>
    </source>
</evidence>
<keyword evidence="6" id="KW-0333">Golgi apparatus</keyword>
<comment type="similarity">
    <text evidence="10">Belongs to the glycosyltransferase 2 family. Plant cellulose synthase-like E subfamily.</text>
</comment>
<evidence type="ECO:0000256" key="4">
    <source>
        <dbReference type="ARBA" id="ARBA00022692"/>
    </source>
</evidence>
<evidence type="ECO:0000256" key="12">
    <source>
        <dbReference type="PIRSR" id="PIRSR605150-3"/>
    </source>
</evidence>
<comment type="function">
    <text evidence="9">Thought to be a Golgi-localized beta-glycan synthase that polymerize the backbones of noncellulosic polysaccharides (hemicelluloses) of plant cell wall.</text>
</comment>
<protein>
    <recommendedName>
        <fullName evidence="16">Cellulose synthase</fullName>
    </recommendedName>
</protein>
<dbReference type="PANTHER" id="PTHR13301">
    <property type="entry name" value="X-BOX TRANSCRIPTION FACTOR-RELATED"/>
    <property type="match status" value="1"/>
</dbReference>
<feature type="binding site" evidence="11">
    <location>
        <position position="130"/>
    </location>
    <ligand>
        <name>UDP-alpha-D-glucose</name>
        <dbReference type="ChEBI" id="CHEBI:58885"/>
    </ligand>
</feature>
<dbReference type="Gene3D" id="3.90.550.10">
    <property type="entry name" value="Spore Coat Polysaccharide Biosynthesis Protein SpsA, Chain A"/>
    <property type="match status" value="2"/>
</dbReference>
<evidence type="ECO:0000256" key="9">
    <source>
        <dbReference type="ARBA" id="ARBA00037405"/>
    </source>
</evidence>
<dbReference type="OrthoDB" id="1929172at2759"/>
<evidence type="ECO:0000256" key="10">
    <source>
        <dbReference type="ARBA" id="ARBA00060766"/>
    </source>
</evidence>
<feature type="transmembrane region" description="Helical" evidence="13">
    <location>
        <begin position="12"/>
        <end position="30"/>
    </location>
</feature>
<dbReference type="Pfam" id="PF03552">
    <property type="entry name" value="Cellulose_synt"/>
    <property type="match status" value="1"/>
</dbReference>
<reference evidence="14 15" key="1">
    <citation type="journal article" date="2013" name="BMC Genomics">
        <title>The miniature genome of a carnivorous plant Genlisea aurea contains a low number of genes and short non-coding sequences.</title>
        <authorList>
            <person name="Leushkin E.V."/>
            <person name="Sutormin R.A."/>
            <person name="Nabieva E.R."/>
            <person name="Penin A.A."/>
            <person name="Kondrashov A.S."/>
            <person name="Logacheva M.D."/>
        </authorList>
    </citation>
    <scope>NUCLEOTIDE SEQUENCE [LARGE SCALE GENOMIC DNA]</scope>
</reference>
<dbReference type="GO" id="GO:0071555">
    <property type="term" value="P:cell wall organization"/>
    <property type="evidence" value="ECO:0007669"/>
    <property type="project" value="UniProtKB-KW"/>
</dbReference>
<dbReference type="GO" id="GO:0030244">
    <property type="term" value="P:cellulose biosynthetic process"/>
    <property type="evidence" value="ECO:0007669"/>
    <property type="project" value="InterPro"/>
</dbReference>